<dbReference type="AlphaFoldDB" id="A0A250FRH1"/>
<evidence type="ECO:0000313" key="10">
    <source>
        <dbReference type="Proteomes" id="UP000217250"/>
    </source>
</evidence>
<feature type="domain" description="NAD/GMP synthase" evidence="8">
    <location>
        <begin position="7"/>
        <end position="245"/>
    </location>
</feature>
<keyword evidence="4 6" id="KW-0067">ATP-binding</keyword>
<protein>
    <recommendedName>
        <fullName evidence="7">NH(3)-dependent NAD(+) synthetase</fullName>
        <ecNumber evidence="7">6.3.1.5</ecNumber>
    </recommendedName>
</protein>
<dbReference type="Pfam" id="PF02540">
    <property type="entry name" value="NAD_synthase"/>
    <property type="match status" value="1"/>
</dbReference>
<comment type="similarity">
    <text evidence="6">Belongs to the NAD synthetase family.</text>
</comment>
<evidence type="ECO:0000259" key="8">
    <source>
        <dbReference type="Pfam" id="PF02540"/>
    </source>
</evidence>
<evidence type="ECO:0000256" key="7">
    <source>
        <dbReference type="RuleBase" id="RU003812"/>
    </source>
</evidence>
<dbReference type="EC" id="6.3.1.5" evidence="7"/>
<comment type="catalytic activity">
    <reaction evidence="7">
        <text>deamido-NAD(+) + NH4(+) + ATP = AMP + diphosphate + NAD(+) + H(+)</text>
        <dbReference type="Rhea" id="RHEA:21188"/>
        <dbReference type="ChEBI" id="CHEBI:15378"/>
        <dbReference type="ChEBI" id="CHEBI:28938"/>
        <dbReference type="ChEBI" id="CHEBI:30616"/>
        <dbReference type="ChEBI" id="CHEBI:33019"/>
        <dbReference type="ChEBI" id="CHEBI:57540"/>
        <dbReference type="ChEBI" id="CHEBI:58437"/>
        <dbReference type="ChEBI" id="CHEBI:456215"/>
        <dbReference type="EC" id="6.3.1.5"/>
    </reaction>
</comment>
<proteinExistence type="inferred from homology"/>
<dbReference type="EMBL" id="CP022386">
    <property type="protein sequence ID" value="ATA87779.1"/>
    <property type="molecule type" value="Genomic_DNA"/>
</dbReference>
<sequence>MNTLKVTQQIVEWLKDYLVQTGIKGMVVGISGGIDSAVVSTLCAETGKPVLCLEMPIHQAANQVSRGRNHIAFLKNKYPNVSSLEVDLTPVFDTFVAQVPPAENNALALANTRARLRMTTLYYFAGLQGYMVVGTGNKIEDFGVGFFTKYGDGGVDVSPIGDLYKSEVYEVGRYLGVLPEILQAAPTDGLFGDDRTDEDQLGATYDELEWAMRLVESGAEETHLTPRQSQVLAIFKRLNRANQHKMIPIPVCRVKNEE</sequence>
<name>A0A250FRH1_9FLAO</name>
<dbReference type="InterPro" id="IPR014729">
    <property type="entry name" value="Rossmann-like_a/b/a_fold"/>
</dbReference>
<evidence type="ECO:0000256" key="3">
    <source>
        <dbReference type="ARBA" id="ARBA00022741"/>
    </source>
</evidence>
<evidence type="ECO:0000256" key="4">
    <source>
        <dbReference type="ARBA" id="ARBA00022840"/>
    </source>
</evidence>
<dbReference type="InterPro" id="IPR022310">
    <property type="entry name" value="NAD/GMP_synthase"/>
</dbReference>
<dbReference type="OrthoDB" id="9803818at2"/>
<dbReference type="CDD" id="cd00553">
    <property type="entry name" value="NAD_synthase"/>
    <property type="match status" value="1"/>
</dbReference>
<dbReference type="GeneID" id="84809251"/>
<dbReference type="PANTHER" id="PTHR23090">
    <property type="entry name" value="NH 3 /GLUTAMINE-DEPENDENT NAD + SYNTHETASE"/>
    <property type="match status" value="1"/>
</dbReference>
<dbReference type="PANTHER" id="PTHR23090:SF9">
    <property type="entry name" value="GLUTAMINE-DEPENDENT NAD(+) SYNTHETASE"/>
    <property type="match status" value="1"/>
</dbReference>
<keyword evidence="3 6" id="KW-0547">Nucleotide-binding</keyword>
<dbReference type="InterPro" id="IPR003694">
    <property type="entry name" value="NAD_synthase"/>
</dbReference>
<dbReference type="UniPathway" id="UPA00253"/>
<dbReference type="GO" id="GO:0003952">
    <property type="term" value="F:NAD+ synthase (glutamine-hydrolyzing) activity"/>
    <property type="evidence" value="ECO:0007669"/>
    <property type="project" value="InterPro"/>
</dbReference>
<comment type="pathway">
    <text evidence="1">Cofactor biosynthesis; NAD(+) biosynthesis.</text>
</comment>
<dbReference type="Gene3D" id="3.40.50.620">
    <property type="entry name" value="HUPs"/>
    <property type="match status" value="1"/>
</dbReference>
<organism evidence="9 10">
    <name type="scientific">Capnocytophaga gingivalis</name>
    <dbReference type="NCBI Taxonomy" id="1017"/>
    <lineage>
        <taxon>Bacteria</taxon>
        <taxon>Pseudomonadati</taxon>
        <taxon>Bacteroidota</taxon>
        <taxon>Flavobacteriia</taxon>
        <taxon>Flavobacteriales</taxon>
        <taxon>Flavobacteriaceae</taxon>
        <taxon>Capnocytophaga</taxon>
    </lineage>
</organism>
<dbReference type="SUPFAM" id="SSF52402">
    <property type="entry name" value="Adenine nucleotide alpha hydrolases-like"/>
    <property type="match status" value="1"/>
</dbReference>
<dbReference type="GO" id="GO:0005524">
    <property type="term" value="F:ATP binding"/>
    <property type="evidence" value="ECO:0007669"/>
    <property type="project" value="UniProtKB-KW"/>
</dbReference>
<evidence type="ECO:0000256" key="1">
    <source>
        <dbReference type="ARBA" id="ARBA00004790"/>
    </source>
</evidence>
<evidence type="ECO:0000256" key="2">
    <source>
        <dbReference type="ARBA" id="ARBA00022598"/>
    </source>
</evidence>
<dbReference type="KEGG" id="cgh:CGC50_11935"/>
<keyword evidence="2 6" id="KW-0436">Ligase</keyword>
<dbReference type="GO" id="GO:0009435">
    <property type="term" value="P:NAD+ biosynthetic process"/>
    <property type="evidence" value="ECO:0007669"/>
    <property type="project" value="UniProtKB-UniPathway"/>
</dbReference>
<gene>
    <name evidence="9" type="primary">nadE</name>
    <name evidence="9" type="ORF">CGC50_11935</name>
</gene>
<evidence type="ECO:0000313" key="9">
    <source>
        <dbReference type="EMBL" id="ATA87779.1"/>
    </source>
</evidence>
<dbReference type="GO" id="GO:0004359">
    <property type="term" value="F:glutaminase activity"/>
    <property type="evidence" value="ECO:0007669"/>
    <property type="project" value="InterPro"/>
</dbReference>
<evidence type="ECO:0000256" key="6">
    <source>
        <dbReference type="RuleBase" id="RU003811"/>
    </source>
</evidence>
<reference evidence="10" key="1">
    <citation type="submission" date="2017-06" db="EMBL/GenBank/DDBJ databases">
        <title>Capnocytophaga spp. assemblies.</title>
        <authorList>
            <person name="Gulvik C.A."/>
        </authorList>
    </citation>
    <scope>NUCLEOTIDE SEQUENCE [LARGE SCALE GENOMIC DNA]</scope>
    <source>
        <strain evidence="10">H1496</strain>
    </source>
</reference>
<accession>A0A250FRH1</accession>
<dbReference type="RefSeq" id="WP_095910980.1">
    <property type="nucleotide sequence ID" value="NZ_CP022386.1"/>
</dbReference>
<dbReference type="GO" id="GO:0008795">
    <property type="term" value="F:NAD+ synthase activity"/>
    <property type="evidence" value="ECO:0007669"/>
    <property type="project" value="UniProtKB-EC"/>
</dbReference>
<evidence type="ECO:0000256" key="5">
    <source>
        <dbReference type="ARBA" id="ARBA00023027"/>
    </source>
</evidence>
<dbReference type="GO" id="GO:0005737">
    <property type="term" value="C:cytoplasm"/>
    <property type="evidence" value="ECO:0007669"/>
    <property type="project" value="InterPro"/>
</dbReference>
<dbReference type="Proteomes" id="UP000217250">
    <property type="component" value="Chromosome"/>
</dbReference>
<keyword evidence="5 6" id="KW-0520">NAD</keyword>
<dbReference type="NCBIfam" id="TIGR00552">
    <property type="entry name" value="nadE"/>
    <property type="match status" value="1"/>
</dbReference>